<evidence type="ECO:0000313" key="3">
    <source>
        <dbReference type="Proteomes" id="UP001595824"/>
    </source>
</evidence>
<dbReference type="EMBL" id="JBHSDP010000004">
    <property type="protein sequence ID" value="MFC4326625.1"/>
    <property type="molecule type" value="Genomic_DNA"/>
</dbReference>
<keyword evidence="3" id="KW-1185">Reference proteome</keyword>
<evidence type="ECO:0000256" key="1">
    <source>
        <dbReference type="SAM" id="MobiDB-lite"/>
    </source>
</evidence>
<feature type="compositionally biased region" description="Basic and acidic residues" evidence="1">
    <location>
        <begin position="8"/>
        <end position="19"/>
    </location>
</feature>
<reference evidence="3" key="1">
    <citation type="journal article" date="2019" name="Int. J. Syst. Evol. Microbiol.">
        <title>The Global Catalogue of Microorganisms (GCM) 10K type strain sequencing project: providing services to taxonomists for standard genome sequencing and annotation.</title>
        <authorList>
            <consortium name="The Broad Institute Genomics Platform"/>
            <consortium name="The Broad Institute Genome Sequencing Center for Infectious Disease"/>
            <person name="Wu L."/>
            <person name="Ma J."/>
        </authorList>
    </citation>
    <scope>NUCLEOTIDE SEQUENCE [LARGE SCALE GENOMIC DNA]</scope>
    <source>
        <strain evidence="3">PCU 347</strain>
    </source>
</reference>
<gene>
    <name evidence="2" type="ORF">ACFPC0_02000</name>
</gene>
<organism evidence="2 3">
    <name type="scientific">Streptomyces andamanensis</name>
    <dbReference type="NCBI Taxonomy" id="1565035"/>
    <lineage>
        <taxon>Bacteria</taxon>
        <taxon>Bacillati</taxon>
        <taxon>Actinomycetota</taxon>
        <taxon>Actinomycetes</taxon>
        <taxon>Kitasatosporales</taxon>
        <taxon>Streptomycetaceae</taxon>
        <taxon>Streptomyces</taxon>
    </lineage>
</organism>
<evidence type="ECO:0000313" key="2">
    <source>
        <dbReference type="EMBL" id="MFC4326625.1"/>
    </source>
</evidence>
<dbReference type="RefSeq" id="WP_381736848.1">
    <property type="nucleotide sequence ID" value="NZ_JBHSDP010000004.1"/>
</dbReference>
<accession>A0ABV8T823</accession>
<proteinExistence type="predicted"/>
<feature type="region of interest" description="Disordered" evidence="1">
    <location>
        <begin position="112"/>
        <end position="163"/>
    </location>
</feature>
<sequence>MHGGGRYWNEETQRWENGRRGAPVATSPPPARPDHAPDVPAPGPVRDPDAPTGRWTVSGPPSAAAGSGVHGRRRLWTAAAAAAGTGVVALVVTLSLGGGSDDDQVAPAADLSTPAADLSTPASWPEPSWSTDVSGGTVTGGQEPDPATRAATAEPPAGYAVRDDPEGFRIAVPDGWERRTVASQFGIDIVNYSSGSGRRRIQVYQVAEDSPDASFTLYLSDAVPKPSGFRALALDHVQTDGVSGTRLEYVADSLKGQPDIGTWHVYDERFAAADGKVYAIASYGPDSDSGGGALAALTTALGWFCPPGAVCPAPTG</sequence>
<protein>
    <submittedName>
        <fullName evidence="2">Uncharacterized protein</fullName>
    </submittedName>
</protein>
<feature type="region of interest" description="Disordered" evidence="1">
    <location>
        <begin position="1"/>
        <end position="69"/>
    </location>
</feature>
<dbReference type="Proteomes" id="UP001595824">
    <property type="component" value="Unassembled WGS sequence"/>
</dbReference>
<comment type="caution">
    <text evidence="2">The sequence shown here is derived from an EMBL/GenBank/DDBJ whole genome shotgun (WGS) entry which is preliminary data.</text>
</comment>
<feature type="compositionally biased region" description="Low complexity" evidence="1">
    <location>
        <begin position="130"/>
        <end position="157"/>
    </location>
</feature>
<name>A0ABV8T823_9ACTN</name>